<evidence type="ECO:0000313" key="2">
    <source>
        <dbReference type="Proteomes" id="UP000216033"/>
    </source>
</evidence>
<sequence>MAFFARKLASHTQRRGRAMYVHQVAQTTQADASSRWREAVRERWRVTLLSAWERDSAQNVDATEEKPQAFVFLRPKVRLSRNPLRCKS</sequence>
<dbReference type="STRING" id="1231343.Absy_012_041"/>
<reference evidence="1 2" key="1">
    <citation type="submission" date="2017-04" db="EMBL/GenBank/DDBJ databases">
        <title>Kefir bacterial isolates.</title>
        <authorList>
            <person name="Kim Y."/>
            <person name="Blasche S."/>
            <person name="Patil K.R."/>
        </authorList>
    </citation>
    <scope>NUCLEOTIDE SEQUENCE [LARGE SCALE GENOMIC DNA]</scope>
    <source>
        <strain evidence="1 2">KR-2</strain>
    </source>
</reference>
<accession>A0A270B8X7</accession>
<dbReference type="AlphaFoldDB" id="A0A270B8X7"/>
<name>A0A270B8X7_9PROT</name>
<gene>
    <name evidence="1" type="ORF">B9K05_11430</name>
</gene>
<comment type="caution">
    <text evidence="1">The sequence shown here is derived from an EMBL/GenBank/DDBJ whole genome shotgun (WGS) entry which is preliminary data.</text>
</comment>
<keyword evidence="2" id="KW-1185">Reference proteome</keyword>
<dbReference type="EMBL" id="NDFP01000014">
    <property type="protein sequence ID" value="PAL21131.1"/>
    <property type="molecule type" value="Genomic_DNA"/>
</dbReference>
<organism evidence="1 2">
    <name type="scientific">Acetobacter syzygii</name>
    <dbReference type="NCBI Taxonomy" id="146476"/>
    <lineage>
        <taxon>Bacteria</taxon>
        <taxon>Pseudomonadati</taxon>
        <taxon>Pseudomonadota</taxon>
        <taxon>Alphaproteobacteria</taxon>
        <taxon>Acetobacterales</taxon>
        <taxon>Acetobacteraceae</taxon>
        <taxon>Acetobacter</taxon>
    </lineage>
</organism>
<evidence type="ECO:0000313" key="1">
    <source>
        <dbReference type="EMBL" id="PAL21131.1"/>
    </source>
</evidence>
<dbReference type="Proteomes" id="UP000216033">
    <property type="component" value="Unassembled WGS sequence"/>
</dbReference>
<proteinExistence type="predicted"/>
<protein>
    <submittedName>
        <fullName evidence="1">Uncharacterized protein</fullName>
    </submittedName>
</protein>